<proteinExistence type="predicted"/>
<sequence length="167" mass="18479">MSDFQHFDFDPRHIPDEYAIALGRVSLAWSQTESVLEDAIAGVAGIGAFRGWAITTHMNLNNRIDTLLALIRLGSLDSKLQSEIESAIKDIRKAADDRNRFVHSYWATDERDGKVYLTSKTARGALKPKAQSVSTTEVTDAAMNIYLSGLRLLQLLNANGLLPDPSY</sequence>
<protein>
    <submittedName>
        <fullName evidence="1">Uncharacterized protein</fullName>
    </submittedName>
</protein>
<dbReference type="AlphaFoldDB" id="A0A1G7TIX5"/>
<dbReference type="OrthoDB" id="8455078at2"/>
<dbReference type="RefSeq" id="WP_090592709.1">
    <property type="nucleotide sequence ID" value="NZ_FNCS01000002.1"/>
</dbReference>
<evidence type="ECO:0000313" key="2">
    <source>
        <dbReference type="Proteomes" id="UP000199495"/>
    </source>
</evidence>
<keyword evidence="2" id="KW-1185">Reference proteome</keyword>
<reference evidence="1 2" key="1">
    <citation type="submission" date="2016-10" db="EMBL/GenBank/DDBJ databases">
        <authorList>
            <person name="de Groot N.N."/>
        </authorList>
    </citation>
    <scope>NUCLEOTIDE SEQUENCE [LARGE SCALE GENOMIC DNA]</scope>
    <source>
        <strain evidence="1 2">CGMCC 1.10267</strain>
    </source>
</reference>
<dbReference type="Proteomes" id="UP000199495">
    <property type="component" value="Unassembled WGS sequence"/>
</dbReference>
<dbReference type="STRING" id="440168.SAMN04487974_102158"/>
<accession>A0A1G7TIX5</accession>
<organism evidence="1 2">
    <name type="scientific">Pelagibacterium luteolum</name>
    <dbReference type="NCBI Taxonomy" id="440168"/>
    <lineage>
        <taxon>Bacteria</taxon>
        <taxon>Pseudomonadati</taxon>
        <taxon>Pseudomonadota</taxon>
        <taxon>Alphaproteobacteria</taxon>
        <taxon>Hyphomicrobiales</taxon>
        <taxon>Devosiaceae</taxon>
        <taxon>Pelagibacterium</taxon>
    </lineage>
</organism>
<dbReference type="EMBL" id="FNCS01000002">
    <property type="protein sequence ID" value="SDG35286.1"/>
    <property type="molecule type" value="Genomic_DNA"/>
</dbReference>
<evidence type="ECO:0000313" key="1">
    <source>
        <dbReference type="EMBL" id="SDG35286.1"/>
    </source>
</evidence>
<name>A0A1G7TIX5_9HYPH</name>
<gene>
    <name evidence="1" type="ORF">SAMN04487974_102158</name>
</gene>